<accession>A0A392PLQ7</accession>
<dbReference type="Proteomes" id="UP000265520">
    <property type="component" value="Unassembled WGS sequence"/>
</dbReference>
<organism evidence="1 2">
    <name type="scientific">Trifolium medium</name>
    <dbReference type="NCBI Taxonomy" id="97028"/>
    <lineage>
        <taxon>Eukaryota</taxon>
        <taxon>Viridiplantae</taxon>
        <taxon>Streptophyta</taxon>
        <taxon>Embryophyta</taxon>
        <taxon>Tracheophyta</taxon>
        <taxon>Spermatophyta</taxon>
        <taxon>Magnoliopsida</taxon>
        <taxon>eudicotyledons</taxon>
        <taxon>Gunneridae</taxon>
        <taxon>Pentapetalae</taxon>
        <taxon>rosids</taxon>
        <taxon>fabids</taxon>
        <taxon>Fabales</taxon>
        <taxon>Fabaceae</taxon>
        <taxon>Papilionoideae</taxon>
        <taxon>50 kb inversion clade</taxon>
        <taxon>NPAAA clade</taxon>
        <taxon>Hologalegina</taxon>
        <taxon>IRL clade</taxon>
        <taxon>Trifolieae</taxon>
        <taxon>Trifolium</taxon>
    </lineage>
</organism>
<evidence type="ECO:0000313" key="2">
    <source>
        <dbReference type="Proteomes" id="UP000265520"/>
    </source>
</evidence>
<name>A0A392PLQ7_9FABA</name>
<comment type="caution">
    <text evidence="1">The sequence shown here is derived from an EMBL/GenBank/DDBJ whole genome shotgun (WGS) entry which is preliminary data.</text>
</comment>
<dbReference type="AlphaFoldDB" id="A0A392PLQ7"/>
<protein>
    <submittedName>
        <fullName evidence="1">Uncharacterized protein</fullName>
    </submittedName>
</protein>
<evidence type="ECO:0000313" key="1">
    <source>
        <dbReference type="EMBL" id="MCI12702.1"/>
    </source>
</evidence>
<sequence>MEQSQICAQNNVLANSTCSESENAERSQHICAVAPARDSSLKAEYVGLKDETDLQNLVD</sequence>
<dbReference type="EMBL" id="LXQA010085206">
    <property type="protein sequence ID" value="MCI12702.1"/>
    <property type="molecule type" value="Genomic_DNA"/>
</dbReference>
<reference evidence="1 2" key="1">
    <citation type="journal article" date="2018" name="Front. Plant Sci.">
        <title>Red Clover (Trifolium pratense) and Zigzag Clover (T. medium) - A Picture of Genomic Similarities and Differences.</title>
        <authorList>
            <person name="Dluhosova J."/>
            <person name="Istvanek J."/>
            <person name="Nedelnik J."/>
            <person name="Repkova J."/>
        </authorList>
    </citation>
    <scope>NUCLEOTIDE SEQUENCE [LARGE SCALE GENOMIC DNA]</scope>
    <source>
        <strain evidence="2">cv. 10/8</strain>
        <tissue evidence="1">Leaf</tissue>
    </source>
</reference>
<keyword evidence="2" id="KW-1185">Reference proteome</keyword>
<proteinExistence type="predicted"/>